<name>A0A9Q1JSH8_9CARY</name>
<reference evidence="2" key="1">
    <citation type="submission" date="2022-04" db="EMBL/GenBank/DDBJ databases">
        <title>Carnegiea gigantea Genome sequencing and assembly v2.</title>
        <authorList>
            <person name="Copetti D."/>
            <person name="Sanderson M.J."/>
            <person name="Burquez A."/>
            <person name="Wojciechowski M.F."/>
        </authorList>
    </citation>
    <scope>NUCLEOTIDE SEQUENCE</scope>
    <source>
        <strain evidence="2">SGP5-SGP5p</strain>
        <tissue evidence="2">Aerial part</tissue>
    </source>
</reference>
<dbReference type="PANTHER" id="PTHR31672:SF13">
    <property type="entry name" value="F-BOX PROTEIN CPR30-LIKE"/>
    <property type="match status" value="1"/>
</dbReference>
<evidence type="ECO:0000313" key="2">
    <source>
        <dbReference type="EMBL" id="KAJ8430253.1"/>
    </source>
</evidence>
<dbReference type="InterPro" id="IPR036047">
    <property type="entry name" value="F-box-like_dom_sf"/>
</dbReference>
<dbReference type="Pfam" id="PF00646">
    <property type="entry name" value="F-box"/>
    <property type="match status" value="1"/>
</dbReference>
<dbReference type="Proteomes" id="UP001153076">
    <property type="component" value="Unassembled WGS sequence"/>
</dbReference>
<dbReference type="CDD" id="cd22157">
    <property type="entry name" value="F-box_AtFBW1-like"/>
    <property type="match status" value="1"/>
</dbReference>
<feature type="domain" description="F-box" evidence="1">
    <location>
        <begin position="1"/>
        <end position="43"/>
    </location>
</feature>
<accession>A0A9Q1JSH8</accession>
<evidence type="ECO:0000313" key="3">
    <source>
        <dbReference type="Proteomes" id="UP001153076"/>
    </source>
</evidence>
<dbReference type="SUPFAM" id="SSF81383">
    <property type="entry name" value="F-box domain"/>
    <property type="match status" value="1"/>
</dbReference>
<comment type="caution">
    <text evidence="2">The sequence shown here is derived from an EMBL/GenBank/DDBJ whole genome shotgun (WGS) entry which is preliminary data.</text>
</comment>
<organism evidence="2 3">
    <name type="scientific">Carnegiea gigantea</name>
    <dbReference type="NCBI Taxonomy" id="171969"/>
    <lineage>
        <taxon>Eukaryota</taxon>
        <taxon>Viridiplantae</taxon>
        <taxon>Streptophyta</taxon>
        <taxon>Embryophyta</taxon>
        <taxon>Tracheophyta</taxon>
        <taxon>Spermatophyta</taxon>
        <taxon>Magnoliopsida</taxon>
        <taxon>eudicotyledons</taxon>
        <taxon>Gunneridae</taxon>
        <taxon>Pentapetalae</taxon>
        <taxon>Caryophyllales</taxon>
        <taxon>Cactineae</taxon>
        <taxon>Cactaceae</taxon>
        <taxon>Cactoideae</taxon>
        <taxon>Echinocereeae</taxon>
        <taxon>Carnegiea</taxon>
    </lineage>
</organism>
<dbReference type="InterPro" id="IPR050796">
    <property type="entry name" value="SCF_F-box_component"/>
</dbReference>
<dbReference type="OrthoDB" id="1867629at2759"/>
<evidence type="ECO:0000259" key="1">
    <source>
        <dbReference type="PROSITE" id="PS50181"/>
    </source>
</evidence>
<protein>
    <recommendedName>
        <fullName evidence="1">F-box domain-containing protein</fullName>
    </recommendedName>
</protein>
<sequence>MYLPEDLVLQMLVRLPPKSLSRFRSVCKAWQAIIDSPSFINPHLMLTYGASSHDRLRLICQREVFGPNTVTFLLSDDHIVDLECLPGIADLYEDTDRWFYPSISGPINGIYCIQISPTQSARNAIMLWNPGNGQFHVLPPIPEPDDLNLEDLYNEFGRDPLECCDGGFAFDPLSDDYKFILISEYGDPYDDPPLFLQKMMKPQL</sequence>
<proteinExistence type="predicted"/>
<dbReference type="PANTHER" id="PTHR31672">
    <property type="entry name" value="BNACNNG10540D PROTEIN"/>
    <property type="match status" value="1"/>
</dbReference>
<dbReference type="SMART" id="SM00256">
    <property type="entry name" value="FBOX"/>
    <property type="match status" value="1"/>
</dbReference>
<dbReference type="EMBL" id="JAKOGI010000815">
    <property type="protein sequence ID" value="KAJ8430253.1"/>
    <property type="molecule type" value="Genomic_DNA"/>
</dbReference>
<dbReference type="PROSITE" id="PS50181">
    <property type="entry name" value="FBOX"/>
    <property type="match status" value="1"/>
</dbReference>
<gene>
    <name evidence="2" type="ORF">Cgig2_009431</name>
</gene>
<dbReference type="Gene3D" id="1.20.1280.50">
    <property type="match status" value="1"/>
</dbReference>
<dbReference type="InterPro" id="IPR001810">
    <property type="entry name" value="F-box_dom"/>
</dbReference>
<dbReference type="AlphaFoldDB" id="A0A9Q1JSH8"/>
<keyword evidence="3" id="KW-1185">Reference proteome</keyword>